<evidence type="ECO:0000256" key="1">
    <source>
        <dbReference type="SAM" id="Phobius"/>
    </source>
</evidence>
<keyword evidence="1" id="KW-0472">Membrane</keyword>
<feature type="transmembrane region" description="Helical" evidence="1">
    <location>
        <begin position="12"/>
        <end position="39"/>
    </location>
</feature>
<reference evidence="2" key="2">
    <citation type="journal article" date="2021" name="PeerJ">
        <title>Extensive microbial diversity within the chicken gut microbiome revealed by metagenomics and culture.</title>
        <authorList>
            <person name="Gilroy R."/>
            <person name="Ravi A."/>
            <person name="Getino M."/>
            <person name="Pursley I."/>
            <person name="Horton D.L."/>
            <person name="Alikhan N.F."/>
            <person name="Baker D."/>
            <person name="Gharbi K."/>
            <person name="Hall N."/>
            <person name="Watson M."/>
            <person name="Adriaenssens E.M."/>
            <person name="Foster-Nyarko E."/>
            <person name="Jarju S."/>
            <person name="Secka A."/>
            <person name="Antonio M."/>
            <person name="Oren A."/>
            <person name="Chaudhuri R.R."/>
            <person name="La Ragione R."/>
            <person name="Hildebrand F."/>
            <person name="Pallen M.J."/>
        </authorList>
    </citation>
    <scope>NUCLEOTIDE SEQUENCE</scope>
    <source>
        <strain evidence="2">CHK160-1198</strain>
    </source>
</reference>
<dbReference type="Proteomes" id="UP000824099">
    <property type="component" value="Unassembled WGS sequence"/>
</dbReference>
<proteinExistence type="predicted"/>
<dbReference type="Pfam" id="PF09991">
    <property type="entry name" value="DUF2232"/>
    <property type="match status" value="1"/>
</dbReference>
<dbReference type="EMBL" id="DVNI01000134">
    <property type="protein sequence ID" value="HIU64967.1"/>
    <property type="molecule type" value="Genomic_DNA"/>
</dbReference>
<evidence type="ECO:0000313" key="2">
    <source>
        <dbReference type="EMBL" id="HIU64967.1"/>
    </source>
</evidence>
<feature type="transmembrane region" description="Helical" evidence="1">
    <location>
        <begin position="215"/>
        <end position="235"/>
    </location>
</feature>
<feature type="transmembrane region" description="Helical" evidence="1">
    <location>
        <begin position="100"/>
        <end position="124"/>
    </location>
</feature>
<accession>A0A9D1MR81</accession>
<dbReference type="InterPro" id="IPR018710">
    <property type="entry name" value="DUF2232"/>
</dbReference>
<dbReference type="PANTHER" id="PTHR41324">
    <property type="entry name" value="MEMBRANE PROTEIN-RELATED"/>
    <property type="match status" value="1"/>
</dbReference>
<feature type="transmembrane region" description="Helical" evidence="1">
    <location>
        <begin position="130"/>
        <end position="151"/>
    </location>
</feature>
<reference evidence="2" key="1">
    <citation type="submission" date="2020-10" db="EMBL/GenBank/DDBJ databases">
        <authorList>
            <person name="Gilroy R."/>
        </authorList>
    </citation>
    <scope>NUCLEOTIDE SEQUENCE</scope>
    <source>
        <strain evidence="2">CHK160-1198</strain>
    </source>
</reference>
<comment type="caution">
    <text evidence="2">The sequence shown here is derived from an EMBL/GenBank/DDBJ whole genome shotgun (WGS) entry which is preliminary data.</text>
</comment>
<feature type="transmembrane region" description="Helical" evidence="1">
    <location>
        <begin position="171"/>
        <end position="195"/>
    </location>
</feature>
<keyword evidence="1" id="KW-0812">Transmembrane</keyword>
<sequence>MAHKTSAMVEAGILAAIAIVFALISTYIPVFGMLINFIWALPIVLCGMRNGLRWSIMTLIVSGIVIAMLLNPLNALMLVAVFGLLGIVLGECMRRKLAPLKLLGITSVAALASMVISVLLTFFVLGSDPIAMFFGLFDQALADLASVYQGYGLSEEQILAATNSAQDSFKLIRLVLPGSFLLSAPLLAFMNYWAAKAVLTKLGERFESFPPFINLALPKWILVPYILSLIVVIYFEGQDTLTVYLVALNIQLLCNVIFVFQGLAVAFWYIKNKDLPKWWGKIAVALVFISQFVSQYVVFVGAFDLLFDFRKLKSNRNK</sequence>
<keyword evidence="1" id="KW-1133">Transmembrane helix</keyword>
<dbReference type="AlphaFoldDB" id="A0A9D1MR81"/>
<evidence type="ECO:0000313" key="3">
    <source>
        <dbReference type="Proteomes" id="UP000824099"/>
    </source>
</evidence>
<protein>
    <submittedName>
        <fullName evidence="2">YybS family protein</fullName>
    </submittedName>
</protein>
<name>A0A9D1MR81_9FIRM</name>
<feature type="transmembrane region" description="Helical" evidence="1">
    <location>
        <begin position="51"/>
        <end position="69"/>
    </location>
</feature>
<feature type="transmembrane region" description="Helical" evidence="1">
    <location>
        <begin position="242"/>
        <end position="270"/>
    </location>
</feature>
<feature type="transmembrane region" description="Helical" evidence="1">
    <location>
        <begin position="282"/>
        <end position="307"/>
    </location>
</feature>
<gene>
    <name evidence="2" type="ORF">IAB06_08055</name>
</gene>
<dbReference type="PANTHER" id="PTHR41324:SF1">
    <property type="entry name" value="DUF2232 DOMAIN-CONTAINING PROTEIN"/>
    <property type="match status" value="1"/>
</dbReference>
<organism evidence="2 3">
    <name type="scientific">Candidatus Avacidaminococcus intestinavium</name>
    <dbReference type="NCBI Taxonomy" id="2840684"/>
    <lineage>
        <taxon>Bacteria</taxon>
        <taxon>Bacillati</taxon>
        <taxon>Bacillota</taxon>
        <taxon>Negativicutes</taxon>
        <taxon>Acidaminococcales</taxon>
        <taxon>Acidaminococcaceae</taxon>
        <taxon>Acidaminococcaceae incertae sedis</taxon>
        <taxon>Candidatus Avacidaminococcus</taxon>
    </lineage>
</organism>